<dbReference type="Pfam" id="PF14844">
    <property type="entry name" value="PH_BEACH"/>
    <property type="match status" value="1"/>
</dbReference>
<dbReference type="Gene3D" id="1.10.1540.10">
    <property type="entry name" value="BEACH domain"/>
    <property type="match status" value="1"/>
</dbReference>
<proteinExistence type="predicted"/>
<feature type="domain" description="BEACH" evidence="3">
    <location>
        <begin position="2247"/>
        <end position="2559"/>
    </location>
</feature>
<dbReference type="OrthoDB" id="5786580at2759"/>
<evidence type="ECO:0000313" key="5">
    <source>
        <dbReference type="EMBL" id="CAI5454515.1"/>
    </source>
</evidence>
<dbReference type="InterPro" id="IPR011993">
    <property type="entry name" value="PH-like_dom_sf"/>
</dbReference>
<feature type="coiled-coil region" evidence="1">
    <location>
        <begin position="167"/>
        <end position="194"/>
    </location>
</feature>
<organism evidence="5 6">
    <name type="scientific">Caenorhabditis angaria</name>
    <dbReference type="NCBI Taxonomy" id="860376"/>
    <lineage>
        <taxon>Eukaryota</taxon>
        <taxon>Metazoa</taxon>
        <taxon>Ecdysozoa</taxon>
        <taxon>Nematoda</taxon>
        <taxon>Chromadorea</taxon>
        <taxon>Rhabditida</taxon>
        <taxon>Rhabditina</taxon>
        <taxon>Rhabditomorpha</taxon>
        <taxon>Rhabditoidea</taxon>
        <taxon>Rhabditidae</taxon>
        <taxon>Peloderinae</taxon>
        <taxon>Caenorhabditis</taxon>
    </lineage>
</organism>
<feature type="compositionally biased region" description="Acidic residues" evidence="2">
    <location>
        <begin position="1392"/>
        <end position="1404"/>
    </location>
</feature>
<dbReference type="Gene3D" id="2.30.29.30">
    <property type="entry name" value="Pleckstrin-homology domain (PH domain)/Phosphotyrosine-binding domain (PTB)"/>
    <property type="match status" value="1"/>
</dbReference>
<protein>
    <submittedName>
        <fullName evidence="5">Uncharacterized protein</fullName>
    </submittedName>
</protein>
<dbReference type="PANTHER" id="PTHR13743:SF123">
    <property type="entry name" value="PROTEIN FAN"/>
    <property type="match status" value="1"/>
</dbReference>
<dbReference type="InterPro" id="IPR050865">
    <property type="entry name" value="BEACH_Domain"/>
</dbReference>
<comment type="caution">
    <text evidence="5">The sequence shown here is derived from an EMBL/GenBank/DDBJ whole genome shotgun (WGS) entry which is preliminary data.</text>
</comment>
<feature type="region of interest" description="Disordered" evidence="2">
    <location>
        <begin position="1386"/>
        <end position="1412"/>
    </location>
</feature>
<dbReference type="EMBL" id="CANHGI010000006">
    <property type="protein sequence ID" value="CAI5454515.1"/>
    <property type="molecule type" value="Genomic_DNA"/>
</dbReference>
<keyword evidence="6" id="KW-1185">Reference proteome</keyword>
<dbReference type="SUPFAM" id="SSF50729">
    <property type="entry name" value="PH domain-like"/>
    <property type="match status" value="1"/>
</dbReference>
<dbReference type="SMART" id="SM01026">
    <property type="entry name" value="Beach"/>
    <property type="match status" value="1"/>
</dbReference>
<evidence type="ECO:0000259" key="4">
    <source>
        <dbReference type="PROSITE" id="PS51783"/>
    </source>
</evidence>
<evidence type="ECO:0000256" key="2">
    <source>
        <dbReference type="SAM" id="MobiDB-lite"/>
    </source>
</evidence>
<feature type="domain" description="BEACH-type PH" evidence="4">
    <location>
        <begin position="2147"/>
        <end position="2242"/>
    </location>
</feature>
<dbReference type="InterPro" id="IPR000409">
    <property type="entry name" value="BEACH_dom"/>
</dbReference>
<evidence type="ECO:0000313" key="6">
    <source>
        <dbReference type="Proteomes" id="UP001152747"/>
    </source>
</evidence>
<gene>
    <name evidence="5" type="ORF">CAMP_LOCUS17152</name>
</gene>
<dbReference type="CDD" id="cd06071">
    <property type="entry name" value="Beach"/>
    <property type="match status" value="1"/>
</dbReference>
<dbReference type="InterPro" id="IPR023362">
    <property type="entry name" value="PH-BEACH_dom"/>
</dbReference>
<name>A0A9P1J2J1_9PELO</name>
<dbReference type="InterPro" id="IPR036322">
    <property type="entry name" value="WD40_repeat_dom_sf"/>
</dbReference>
<dbReference type="PROSITE" id="PS51783">
    <property type="entry name" value="PH_BEACH"/>
    <property type="match status" value="1"/>
</dbReference>
<accession>A0A9P1J2J1</accession>
<dbReference type="Pfam" id="PF02138">
    <property type="entry name" value="Beach"/>
    <property type="match status" value="1"/>
</dbReference>
<dbReference type="InterPro" id="IPR036372">
    <property type="entry name" value="BEACH_dom_sf"/>
</dbReference>
<sequence>MMSARDPQLKQCEALTTNLLEILKTKMETPDWNRFEPVAMNYTYVLFERFNEHIDISIDRKRELIAKLIDWLKISLDTPFYESRIVLNCRNEAKEDCVEDIRKMRVQQKEEIIAAKPVKRKKGKRKAVRKISRAIDTSSSDEQVNVQRQRQMLELAVKHRLNFMSSSESVEREISELEIELDGASTILQKWSKRDKVILIVKLFCKLSHILSVNEFVKYIAEILGFLPISEKCEEHRQLQYSNLVILFAELSLEVFKIIRWRNQYSEECVDVMNQMWALHTLVVIIFSQVDENVMTDSTIYSHYETCLNLLQALLFEYFYIISTNCYEVEPDFVQNFFNFENFYWFNLPTMSNDIIRLANVLQTCIEIPKPIFYRTMFMFLVVHFRQLQNTILTKFLLTSQPGFQKVISVAELCYITKNVTIQELVEILGHHAGDCDFMFSTLNHDIIDTSADMIKLSSRIVDKLSNCHHELRVNFQLWSILIRQLGKCYHNLIVTCKDKPNFEISNKVFFDFMFTALKNLLKESCSQMRFAKYIVFLLKQISKILLLIKPNEFLPILRLIEEYRIVLASSEYNEKVAEFISYCFQFSQKHEDANLKLDISRLVMLMAYDIFATQHPRIRKLQHIRYYCRIIFDFFVSEMESAAINKNESNENIFPPDYFMMVSQSRNFINMYCSIKAQVEKDLFEAKALCVPYHLLNVHLILPLAKNSFEEDSAKTFEKALLEIVQTVILTPARNTVIHCLMTVIERVVQVKNSKFENDQKIKVCDEIFHAVHNVVMNYNLDSSIFSLPQANDLKKLMFQSSQIFLSLSVFDKSIIDYLADTNGDFNWITNDLKNLCEPGQIIPFLIFKYNNAPANSLAKRRFLDVLSHCASYYQVPTYFRDSLREPNVIEHGANLIEGVSISTWFNLPKPPNCNTFVFLLGCTFRVTFNSDRKSFSISFAQNQSSLVSKTIQHCFINPFKWHLLTISLKASMDGVLVITLSIDEHCEKLEFDENNLPNKKLFRSVKNTIIRWDLTDIFHTPVIIRNGVLNYQHVAAIMAMGPQSRQNIGSANIQNIPILRFNRLRIANNDEKLINIFDENILQDVQTLESHVIDKFCHERVQRMNFHQQFVAAGGIPALLLLYGRALIDCCDVSIQNYLIRLILTLMSKPHVDSERWPISPAKSVLAFLFKSDLTIFNDETLEILILHCFEIPMNMKQEDSEPFKRNNLKMENFEMLLLRLTKSYVKDVEILENLVKDWDLWVYRPLLFTKLIKCLASSVSTYNSYNINNLHPLVKHIMKTLTTIFEQKPDWGVRGDELACEVGKFCGIIVKSLSGQSKIECAHELWNCLLLLKPASDMYVENDQVTHHQWFNEDAIDHELRILSDIKLPSSSEKPKIIVTENMEKYVQDDSDDDSDEDDSGSEVFSENEHIDGREDELMEIAEEDDRVPSPAPSVQSDFIPIFEKISNSQHFIKRSWDVLLQKEIYDILIELVMLSPDDERIGNDSLCEELLIVFLTKQNDNWIISRIMKLFAALMNYCTSLEDQFLICKSEQFKILAAQLRGRPLDLSVSNSLFSILFQEEVDISAGLDSAHVMRFEPNLISCHVLDAILVAFEESLHVDDAGEMFIHTCAALSIIYENNSQLALALIDRKIEEVMVNVMYQLCIYPTLENTKDTVHMKKTSWMSFAKKLVNISITTSSQKYYQCSEKLVKLIILSHVQEKSDGNENPNKVVQENIYHVLCTLLFELLQSLLGTADVDSQNHRSASASNTPCGTNGPNTPEDLDYVYIHESTHKWTDGLVKFKDKLRQKFQGFSPNLKCPYPKKTLQPLSPFEMTTRVKRVFTICNMFYTICRPPGFCSDEDVSLHHVYFHTLARIALDDSLITTTPWFLSIQPDARMHFAGFIASVLFDYPRKMGRTENQLFYHVDVRKMKILNKLMQSTPISKIKSILSMNVNFEACIQTGLLEDVFSRHSDDVFLEMCLQFLKMFDFQYYEYAKNAETLDADTIQLLSSEYDMVAQCCNEDRKVAIRELLHPCLIWKLQQQSEEYKLTVNELTQHAVMMQGDARKIGYTRLSRHFKGEAMAKTEFVKYKDVLGHIGRRPKTINEYPPMKVSAVQGPRGERIRFDDTTNVLPEKFHSVPIDRNRPLATLWDSIQMIHANRSVKESSLFTCDSTLVLNGSYYDGVLVLTDVNLYFLPNNESQKNMHIEISFTTILTLHYRRFELKNLAFELFMDNHSTWFFAIRLPEDRRLAITLITDRSKCKIAEPSDILQYSKDWENGKITNFEYLMILNAYAGRTYHDFMQYPIMPHIISNLDTDEIDLNDSESYRNLAKPIAVQRESMEERYRNCYDMLAESMSNDTHSAPYHYASLYSNLATVSYYLVRLLPHAKIAIDFQDGSFDVPDRIFHDFSSTFRLAAGGSATDYKELVPEMFTTPEVFLNVNNMNFGTCQNGEVVNDVVLPKWCFATISDNEFLGDEQNMRRFKADLFIIAQRHALESQQVQKRLNEWIDLIFGYKQTGLAARQALNIYHPAVYPESIPPDHTDSILYAAHKANVRNIGQAPIQLFTKPHVARHIEQSSDDEFIIGGIKGLGIGNQIYHHPLELKEIDVAEEVKVNKIKNMFSERSTSDKVLHSSTFFPTRNDFKNITVTFDDYTITISDVKLKQSITKRMSGKIQTVQHYSDSQYIASMGVNGVIDFYKILQKNFFGEFTLGVVYDGAIHATYGTFRDLDVCQSFNGVFTVSNPMLAKQYISVWDLYEKRLIRCTEIDAERLEIFGVLKHSGELFVADKSTYLEDIKRSMICKFSINGRLMMKQTYDYGFIDGALSQIKPGEGIPMLANTCTDLYIRIFETITLTCVRCIDFSKSIKNPPHRIEYESDGNIVIFDDHKNKWKFVRKTN</sequence>
<dbReference type="Proteomes" id="UP001152747">
    <property type="component" value="Unassembled WGS sequence"/>
</dbReference>
<dbReference type="SUPFAM" id="SSF50978">
    <property type="entry name" value="WD40 repeat-like"/>
    <property type="match status" value="1"/>
</dbReference>
<evidence type="ECO:0000256" key="1">
    <source>
        <dbReference type="SAM" id="Coils"/>
    </source>
</evidence>
<dbReference type="PROSITE" id="PS50197">
    <property type="entry name" value="BEACH"/>
    <property type="match status" value="1"/>
</dbReference>
<dbReference type="SUPFAM" id="SSF81837">
    <property type="entry name" value="BEACH domain"/>
    <property type="match status" value="1"/>
</dbReference>
<evidence type="ECO:0000259" key="3">
    <source>
        <dbReference type="PROSITE" id="PS50197"/>
    </source>
</evidence>
<dbReference type="PANTHER" id="PTHR13743">
    <property type="entry name" value="BEIGE/BEACH-RELATED"/>
    <property type="match status" value="1"/>
</dbReference>
<reference evidence="5" key="1">
    <citation type="submission" date="2022-11" db="EMBL/GenBank/DDBJ databases">
        <authorList>
            <person name="Kikuchi T."/>
        </authorList>
    </citation>
    <scope>NUCLEOTIDE SEQUENCE</scope>
    <source>
        <strain evidence="5">PS1010</strain>
    </source>
</reference>
<keyword evidence="1" id="KW-0175">Coiled coil</keyword>